<evidence type="ECO:0000259" key="8">
    <source>
        <dbReference type="SMART" id="SM00922"/>
    </source>
</evidence>
<comment type="similarity">
    <text evidence="1 7">Belongs to the mandelate racemase/muconate lactonizing enzyme family.</text>
</comment>
<dbReference type="PATRIC" id="fig|121290.4.peg.2510"/>
<dbReference type="SUPFAM" id="SSF54826">
    <property type="entry name" value="Enolase N-terminal domain-like"/>
    <property type="match status" value="1"/>
</dbReference>
<protein>
    <recommendedName>
        <fullName evidence="7">Dipeptide epimerase</fullName>
        <ecNumber evidence="7">5.1.1.-</ecNumber>
    </recommendedName>
</protein>
<evidence type="ECO:0000256" key="2">
    <source>
        <dbReference type="ARBA" id="ARBA00022723"/>
    </source>
</evidence>
<dbReference type="EMBL" id="LMTR01000071">
    <property type="protein sequence ID" value="KWT66905.1"/>
    <property type="molecule type" value="Genomic_DNA"/>
</dbReference>
<comment type="caution">
    <text evidence="9">The sequence shown here is derived from an EMBL/GenBank/DDBJ whole genome shotgun (WGS) entry which is preliminary data.</text>
</comment>
<feature type="binding site" evidence="6">
    <location>
        <position position="183"/>
    </location>
    <ligand>
        <name>Mg(2+)</name>
        <dbReference type="ChEBI" id="CHEBI:18420"/>
    </ligand>
</feature>
<dbReference type="NCBIfam" id="NF042940">
    <property type="entry name" value="racemase_DgcA"/>
    <property type="match status" value="1"/>
</dbReference>
<organism evidence="9 10">
    <name type="scientific">Hyphomicrobium sulfonivorans</name>
    <dbReference type="NCBI Taxonomy" id="121290"/>
    <lineage>
        <taxon>Bacteria</taxon>
        <taxon>Pseudomonadati</taxon>
        <taxon>Pseudomonadota</taxon>
        <taxon>Alphaproteobacteria</taxon>
        <taxon>Hyphomicrobiales</taxon>
        <taxon>Hyphomicrobiaceae</taxon>
        <taxon>Hyphomicrobium</taxon>
    </lineage>
</organism>
<accession>A0A109BE69</accession>
<reference evidence="9 10" key="1">
    <citation type="submission" date="2015-10" db="EMBL/GenBank/DDBJ databases">
        <title>Transcriptomic analysis of a linuron degrading triple-species bacterial consortium.</title>
        <authorList>
            <person name="Albers P."/>
        </authorList>
    </citation>
    <scope>NUCLEOTIDE SEQUENCE [LARGE SCALE GENOMIC DNA]</scope>
    <source>
        <strain evidence="9 10">WDL6</strain>
    </source>
</reference>
<feature type="binding site" evidence="6">
    <location>
        <position position="232"/>
    </location>
    <ligand>
        <name>Mg(2+)</name>
        <dbReference type="ChEBI" id="CHEBI:18420"/>
    </ligand>
</feature>
<dbReference type="AlphaFoldDB" id="A0A109BE69"/>
<dbReference type="GO" id="GO:0046872">
    <property type="term" value="F:metal ion binding"/>
    <property type="evidence" value="ECO:0007669"/>
    <property type="project" value="UniProtKB-KW"/>
</dbReference>
<evidence type="ECO:0000313" key="10">
    <source>
        <dbReference type="Proteomes" id="UP000059074"/>
    </source>
</evidence>
<dbReference type="Gene3D" id="3.30.390.10">
    <property type="entry name" value="Enolase-like, N-terminal domain"/>
    <property type="match status" value="1"/>
</dbReference>
<keyword evidence="4 7" id="KW-0413">Isomerase</keyword>
<evidence type="ECO:0000256" key="4">
    <source>
        <dbReference type="ARBA" id="ARBA00023235"/>
    </source>
</evidence>
<dbReference type="STRING" id="121290.APY04_2312"/>
<dbReference type="SMART" id="SM00922">
    <property type="entry name" value="MR_MLE"/>
    <property type="match status" value="1"/>
</dbReference>
<dbReference type="InterPro" id="IPR034593">
    <property type="entry name" value="DgoD-like"/>
</dbReference>
<evidence type="ECO:0000256" key="1">
    <source>
        <dbReference type="ARBA" id="ARBA00008031"/>
    </source>
</evidence>
<proteinExistence type="inferred from homology"/>
<keyword evidence="3 6" id="KW-0460">Magnesium</keyword>
<dbReference type="Pfam" id="PF02746">
    <property type="entry name" value="MR_MLE_N"/>
    <property type="match status" value="1"/>
</dbReference>
<feature type="binding site" evidence="6">
    <location>
        <position position="209"/>
    </location>
    <ligand>
        <name>Mg(2+)</name>
        <dbReference type="ChEBI" id="CHEBI:18420"/>
    </ligand>
</feature>
<dbReference type="SUPFAM" id="SSF51604">
    <property type="entry name" value="Enolase C-terminal domain-like"/>
    <property type="match status" value="1"/>
</dbReference>
<dbReference type="PANTHER" id="PTHR48080">
    <property type="entry name" value="D-GALACTONATE DEHYDRATASE-RELATED"/>
    <property type="match status" value="1"/>
</dbReference>
<feature type="domain" description="Mandelate racemase/muconate lactonizing enzyme C-terminal" evidence="8">
    <location>
        <begin position="139"/>
        <end position="230"/>
    </location>
</feature>
<dbReference type="InterPro" id="IPR013342">
    <property type="entry name" value="Mandelate_racemase_C"/>
</dbReference>
<feature type="active site" description="Proton acceptor; specific for (S)-substrate epimerization" evidence="5">
    <location>
        <position position="254"/>
    </location>
</feature>
<name>A0A109BE69_HYPSL</name>
<dbReference type="PANTHER" id="PTHR48080:SF3">
    <property type="entry name" value="ENOLASE SUPERFAMILY MEMBER DDB_G0284701"/>
    <property type="match status" value="1"/>
</dbReference>
<dbReference type="InterPro" id="IPR029065">
    <property type="entry name" value="Enolase_C-like"/>
</dbReference>
<dbReference type="SFLD" id="SFLDF00010">
    <property type="entry name" value="dipeptide_epimerase"/>
    <property type="match status" value="1"/>
</dbReference>
<feature type="active site" description="Proton acceptor; specific for (R)-substrate epimerization" evidence="5">
    <location>
        <position position="158"/>
    </location>
</feature>
<dbReference type="SFLD" id="SFLDG00180">
    <property type="entry name" value="muconate_cycloisomerase"/>
    <property type="match status" value="1"/>
</dbReference>
<keyword evidence="2 6" id="KW-0479">Metal-binding</keyword>
<evidence type="ECO:0000256" key="6">
    <source>
        <dbReference type="PIRSR" id="PIRSR634603-3"/>
    </source>
</evidence>
<evidence type="ECO:0000256" key="5">
    <source>
        <dbReference type="PIRSR" id="PIRSR634603-1"/>
    </source>
</evidence>
<evidence type="ECO:0000256" key="3">
    <source>
        <dbReference type="ARBA" id="ARBA00022842"/>
    </source>
</evidence>
<comment type="cofactor">
    <cofactor evidence="6 7">
        <name>Mg(2+)</name>
        <dbReference type="ChEBI" id="CHEBI:18420"/>
    </cofactor>
    <text evidence="6 7">Binds 1 Mg(2+) ion per subunit.</text>
</comment>
<dbReference type="InterPro" id="IPR029017">
    <property type="entry name" value="Enolase-like_N"/>
</dbReference>
<dbReference type="InterPro" id="IPR034603">
    <property type="entry name" value="Dipeptide_epimerase"/>
</dbReference>
<keyword evidence="10" id="KW-1185">Reference proteome</keyword>
<gene>
    <name evidence="9" type="ORF">APY04_2312</name>
</gene>
<sequence>MAEGFDFMAKELPAQIVDVRAEAWPLARPFVIARGAKTEAHVAVAEVAADGVIGRGEAVPYARYGETVDDAVAAIKALQGPLTRTSLASALPPGAARNAVDCALWDLAAKRAGTRAWDLAGVGTIAPCLTCYTISLGSPEQMAADAAAVPHLKLLKLKLGGAGDDARMRAVRNARPDARIVADANEAWSVEQLAPFLAAAASAGMELIEQPLPADADDALASIDHPVPICADESAHTSANLFSLIGRYDAVNIKLDKTGGLTEALAMAQAAKTAGFRIMVGSMVATSLAAAPALLLSGLADWVDLDGPLLLARDREPPLTIVDGVISPPAPELWG</sequence>
<evidence type="ECO:0000256" key="7">
    <source>
        <dbReference type="RuleBase" id="RU366006"/>
    </source>
</evidence>
<dbReference type="CDD" id="cd03319">
    <property type="entry name" value="L-Ala-DL-Glu_epimerase"/>
    <property type="match status" value="1"/>
</dbReference>
<dbReference type="SFLD" id="SFLDS00001">
    <property type="entry name" value="Enolase"/>
    <property type="match status" value="1"/>
</dbReference>
<dbReference type="Gene3D" id="3.20.20.120">
    <property type="entry name" value="Enolase-like C-terminal domain"/>
    <property type="match status" value="1"/>
</dbReference>
<dbReference type="Proteomes" id="UP000059074">
    <property type="component" value="Unassembled WGS sequence"/>
</dbReference>
<dbReference type="InterPro" id="IPR013341">
    <property type="entry name" value="Mandelate_racemase_N_dom"/>
</dbReference>
<dbReference type="EC" id="5.1.1.-" evidence="7"/>
<evidence type="ECO:0000313" key="9">
    <source>
        <dbReference type="EMBL" id="KWT66905.1"/>
    </source>
</evidence>
<dbReference type="Pfam" id="PF13378">
    <property type="entry name" value="MR_MLE_C"/>
    <property type="match status" value="1"/>
</dbReference>
<dbReference type="GO" id="GO:0016855">
    <property type="term" value="F:racemase and epimerase activity, acting on amino acids and derivatives"/>
    <property type="evidence" value="ECO:0007669"/>
    <property type="project" value="UniProtKB-UniRule"/>
</dbReference>
<dbReference type="InterPro" id="IPR036849">
    <property type="entry name" value="Enolase-like_C_sf"/>
</dbReference>